<keyword evidence="8" id="KW-1185">Reference proteome</keyword>
<dbReference type="Gene3D" id="3.90.550.10">
    <property type="entry name" value="Spore Coat Polysaccharide Biosynthesis Protein SpsA, Chain A"/>
    <property type="match status" value="1"/>
</dbReference>
<keyword evidence="4" id="KW-0460">Magnesium</keyword>
<sequence length="579" mass="65505">MGRGVQISAASVEGIPHAAEPRSTIIVNADDWGMRLKATDRILDCVRHGSVSSTSAMVFMEDSERGAELAREYGVDAGLHLNLTEAFTAKDVPARLREEHVKLMRFLRKGRRGKVVPNPLLAGAFEYVVKEQLEEFERLYGAKARHIDGHHHAHLAANVRGQKLLPQGTMVRRNFTFAAGEKSWLKLRVRAFQDRQLARRHSMTEYFFDIAPLEETRLRRVLELARTADVEIECHPERDAEYDFLMSDGLAWLGYAVTVTQGYRLRGSHVSNARVREEDAVKTPHVAVCICTYKRPAELKRLLRDLDRQKTDGLFTYSVVVADNDAARSGETAVEEMRGAMRVPVKYCAEPEKGIARARNRVIGSADGDYFALIDDDEFPEPDWLLTLLKRCREYGVDGVLGPVKRYLDDGAPQWLKRSSLYDRAVQPTGKEVEWRGARTGNALLKSAVFAGNEQPFDVKFAAGEDQDFFRKKIEEGRRFVWVSDAVVWEELPPARWKRSYFLRKAMLYGSYAAKQPDCGAKSVLKSLVAMPLYTLALPFALLAGQHRFMTLLVKLCDHLGKLLSLMGIRPFHDEHVSE</sequence>
<dbReference type="RefSeq" id="WP_260796568.1">
    <property type="nucleotide sequence ID" value="NZ_CP093313.1"/>
</dbReference>
<evidence type="ECO:0000259" key="6">
    <source>
        <dbReference type="Pfam" id="PF00535"/>
    </source>
</evidence>
<keyword evidence="2" id="KW-0479">Metal-binding</keyword>
<evidence type="ECO:0000256" key="3">
    <source>
        <dbReference type="ARBA" id="ARBA00022801"/>
    </source>
</evidence>
<dbReference type="Proteomes" id="UP001059380">
    <property type="component" value="Chromosome"/>
</dbReference>
<dbReference type="InterPro" id="IPR029044">
    <property type="entry name" value="Nucleotide-diphossugar_trans"/>
</dbReference>
<dbReference type="GO" id="GO:0019213">
    <property type="term" value="F:deacetylase activity"/>
    <property type="evidence" value="ECO:0007669"/>
    <property type="project" value="TreeGrafter"/>
</dbReference>
<evidence type="ECO:0000256" key="4">
    <source>
        <dbReference type="ARBA" id="ARBA00022842"/>
    </source>
</evidence>
<organism evidence="7 8">
    <name type="scientific">Occallatibacter riparius</name>
    <dbReference type="NCBI Taxonomy" id="1002689"/>
    <lineage>
        <taxon>Bacteria</taxon>
        <taxon>Pseudomonadati</taxon>
        <taxon>Acidobacteriota</taxon>
        <taxon>Terriglobia</taxon>
        <taxon>Terriglobales</taxon>
        <taxon>Acidobacteriaceae</taxon>
        <taxon>Occallatibacter</taxon>
    </lineage>
</organism>
<dbReference type="SUPFAM" id="SSF53448">
    <property type="entry name" value="Nucleotide-diphospho-sugar transferases"/>
    <property type="match status" value="1"/>
</dbReference>
<accession>A0A9J7BWR6</accession>
<dbReference type="SUPFAM" id="SSF88713">
    <property type="entry name" value="Glycoside hydrolase/deacetylase"/>
    <property type="match status" value="1"/>
</dbReference>
<dbReference type="InterPro" id="IPR001173">
    <property type="entry name" value="Glyco_trans_2-like"/>
</dbReference>
<dbReference type="PANTHER" id="PTHR31609:SF1">
    <property type="entry name" value="CARBOHYDRATE DEACETYLASE"/>
    <property type="match status" value="1"/>
</dbReference>
<evidence type="ECO:0000313" key="7">
    <source>
        <dbReference type="EMBL" id="UWZ86929.1"/>
    </source>
</evidence>
<evidence type="ECO:0000256" key="5">
    <source>
        <dbReference type="ARBA" id="ARBA00023277"/>
    </source>
</evidence>
<evidence type="ECO:0000256" key="1">
    <source>
        <dbReference type="ARBA" id="ARBA00001946"/>
    </source>
</evidence>
<feature type="domain" description="Glycosyltransferase 2-like" evidence="6">
    <location>
        <begin position="288"/>
        <end position="421"/>
    </location>
</feature>
<dbReference type="KEGG" id="orp:MOP44_13495"/>
<gene>
    <name evidence="7" type="ORF">MOP44_13495</name>
</gene>
<dbReference type="EMBL" id="CP093313">
    <property type="protein sequence ID" value="UWZ86929.1"/>
    <property type="molecule type" value="Genomic_DNA"/>
</dbReference>
<protein>
    <submittedName>
        <fullName evidence="7">ChbG/HpnK family deacetylase</fullName>
    </submittedName>
</protein>
<keyword evidence="3" id="KW-0378">Hydrolase</keyword>
<proteinExistence type="predicted"/>
<dbReference type="InterPro" id="IPR006879">
    <property type="entry name" value="YdjC-like"/>
</dbReference>
<dbReference type="AlphaFoldDB" id="A0A9J7BWR6"/>
<name>A0A9J7BWR6_9BACT</name>
<dbReference type="GO" id="GO:0005975">
    <property type="term" value="P:carbohydrate metabolic process"/>
    <property type="evidence" value="ECO:0007669"/>
    <property type="project" value="InterPro"/>
</dbReference>
<dbReference type="InterPro" id="IPR011330">
    <property type="entry name" value="Glyco_hydro/deAcase_b/a-brl"/>
</dbReference>
<evidence type="ECO:0000256" key="2">
    <source>
        <dbReference type="ARBA" id="ARBA00022723"/>
    </source>
</evidence>
<dbReference type="PANTHER" id="PTHR31609">
    <property type="entry name" value="YDJC DEACETYLASE FAMILY MEMBER"/>
    <property type="match status" value="1"/>
</dbReference>
<dbReference type="Gene3D" id="3.20.20.370">
    <property type="entry name" value="Glycoside hydrolase/deacetylase"/>
    <property type="match status" value="1"/>
</dbReference>
<dbReference type="GO" id="GO:0016787">
    <property type="term" value="F:hydrolase activity"/>
    <property type="evidence" value="ECO:0007669"/>
    <property type="project" value="UniProtKB-KW"/>
</dbReference>
<dbReference type="GO" id="GO:0046872">
    <property type="term" value="F:metal ion binding"/>
    <property type="evidence" value="ECO:0007669"/>
    <property type="project" value="UniProtKB-KW"/>
</dbReference>
<dbReference type="Pfam" id="PF04794">
    <property type="entry name" value="YdjC"/>
    <property type="match status" value="1"/>
</dbReference>
<evidence type="ECO:0000313" key="8">
    <source>
        <dbReference type="Proteomes" id="UP001059380"/>
    </source>
</evidence>
<dbReference type="CDD" id="cd00761">
    <property type="entry name" value="Glyco_tranf_GTA_type"/>
    <property type="match status" value="1"/>
</dbReference>
<comment type="cofactor">
    <cofactor evidence="1">
        <name>Mg(2+)</name>
        <dbReference type="ChEBI" id="CHEBI:18420"/>
    </cofactor>
</comment>
<keyword evidence="5" id="KW-0119">Carbohydrate metabolism</keyword>
<reference evidence="7" key="1">
    <citation type="submission" date="2021-04" db="EMBL/GenBank/DDBJ databases">
        <title>Phylogenetic analysis of Acidobacteriaceae.</title>
        <authorList>
            <person name="Qiu L."/>
            <person name="Zhang Q."/>
        </authorList>
    </citation>
    <scope>NUCLEOTIDE SEQUENCE</scope>
    <source>
        <strain evidence="7">DSM 25168</strain>
    </source>
</reference>
<dbReference type="Pfam" id="PF00535">
    <property type="entry name" value="Glycos_transf_2"/>
    <property type="match status" value="1"/>
</dbReference>